<dbReference type="Pfam" id="PF02811">
    <property type="entry name" value="PHP"/>
    <property type="match status" value="1"/>
</dbReference>
<keyword evidence="4" id="KW-0963">Cytoplasm</keyword>
<dbReference type="InterPro" id="IPR041931">
    <property type="entry name" value="DNA_pol3_alpha_thumb_dom"/>
</dbReference>
<evidence type="ECO:0000256" key="8">
    <source>
        <dbReference type="ARBA" id="ARBA00022932"/>
    </source>
</evidence>
<keyword evidence="7" id="KW-0235">DNA replication</keyword>
<comment type="catalytic activity">
    <reaction evidence="9">
        <text>DNA(n) + a 2'-deoxyribonucleoside 5'-triphosphate = DNA(n+1) + diphosphate</text>
        <dbReference type="Rhea" id="RHEA:22508"/>
        <dbReference type="Rhea" id="RHEA-COMP:17339"/>
        <dbReference type="Rhea" id="RHEA-COMP:17340"/>
        <dbReference type="ChEBI" id="CHEBI:33019"/>
        <dbReference type="ChEBI" id="CHEBI:61560"/>
        <dbReference type="ChEBI" id="CHEBI:173112"/>
        <dbReference type="EC" id="2.7.7.7"/>
    </reaction>
</comment>
<evidence type="ECO:0000313" key="12">
    <source>
        <dbReference type="Proteomes" id="UP000032420"/>
    </source>
</evidence>
<dbReference type="Proteomes" id="UP000032420">
    <property type="component" value="Chromosome I"/>
</dbReference>
<dbReference type="EC" id="2.7.7.7" evidence="2"/>
<dbReference type="Pfam" id="PF14579">
    <property type="entry name" value="HHH_6"/>
    <property type="match status" value="1"/>
</dbReference>
<evidence type="ECO:0000313" key="11">
    <source>
        <dbReference type="EMBL" id="CDZ16324.1"/>
    </source>
</evidence>
<dbReference type="KEGG" id="eme:CEM_052"/>
<dbReference type="CDD" id="cd04485">
    <property type="entry name" value="DnaE_OBF"/>
    <property type="match status" value="1"/>
</dbReference>
<evidence type="ECO:0000256" key="5">
    <source>
        <dbReference type="ARBA" id="ARBA00022679"/>
    </source>
</evidence>
<dbReference type="Pfam" id="PF17657">
    <property type="entry name" value="DNA_pol3_finger"/>
    <property type="match status" value="1"/>
</dbReference>
<evidence type="ECO:0000256" key="3">
    <source>
        <dbReference type="ARBA" id="ARBA00019114"/>
    </source>
</evidence>
<dbReference type="NCBIfam" id="NF004226">
    <property type="entry name" value="PRK05673.1"/>
    <property type="match status" value="1"/>
</dbReference>
<dbReference type="InterPro" id="IPR049821">
    <property type="entry name" value="PolIIIA_DnaE1_PHP"/>
</dbReference>
<dbReference type="PATRIC" id="fig|1495769.3.peg.46"/>
<keyword evidence="12" id="KW-1185">Reference proteome</keyword>
<dbReference type="SUPFAM" id="SSF89550">
    <property type="entry name" value="PHP domain-like"/>
    <property type="match status" value="1"/>
</dbReference>
<dbReference type="Gene3D" id="1.10.150.870">
    <property type="match status" value="1"/>
</dbReference>
<dbReference type="PANTHER" id="PTHR32294">
    <property type="entry name" value="DNA POLYMERASE III SUBUNIT ALPHA"/>
    <property type="match status" value="1"/>
</dbReference>
<dbReference type="GO" id="GO:0003887">
    <property type="term" value="F:DNA-directed DNA polymerase activity"/>
    <property type="evidence" value="ECO:0007669"/>
    <property type="project" value="UniProtKB-KW"/>
</dbReference>
<name>A0A078KHP7_9GAMM</name>
<dbReference type="InterPro" id="IPR004013">
    <property type="entry name" value="PHP_dom"/>
</dbReference>
<keyword evidence="5 11" id="KW-0808">Transferase</keyword>
<dbReference type="PANTHER" id="PTHR32294:SF0">
    <property type="entry name" value="DNA POLYMERASE III SUBUNIT ALPHA"/>
    <property type="match status" value="1"/>
</dbReference>
<dbReference type="Gene3D" id="3.20.20.140">
    <property type="entry name" value="Metal-dependent hydrolases"/>
    <property type="match status" value="1"/>
</dbReference>
<dbReference type="SMART" id="SM00481">
    <property type="entry name" value="POLIIIAc"/>
    <property type="match status" value="1"/>
</dbReference>
<keyword evidence="6 11" id="KW-0548">Nucleotidyltransferase</keyword>
<dbReference type="GO" id="GO:0005737">
    <property type="term" value="C:cytoplasm"/>
    <property type="evidence" value="ECO:0007669"/>
    <property type="project" value="UniProtKB-SubCell"/>
</dbReference>
<evidence type="ECO:0000256" key="6">
    <source>
        <dbReference type="ARBA" id="ARBA00022695"/>
    </source>
</evidence>
<evidence type="ECO:0000256" key="1">
    <source>
        <dbReference type="ARBA" id="ARBA00004496"/>
    </source>
</evidence>
<organism evidence="11 12">
    <name type="scientific">Candidatus Johnevansia muelleri</name>
    <dbReference type="NCBI Taxonomy" id="1495769"/>
    <lineage>
        <taxon>Bacteria</taxon>
        <taxon>Pseudomonadati</taxon>
        <taxon>Pseudomonadota</taxon>
        <taxon>Gammaproteobacteria</taxon>
        <taxon>Candidatus Johnevansiales</taxon>
        <taxon>Candidatus Johnevansiaceae</taxon>
        <taxon>Candidatus Johnevansia</taxon>
    </lineage>
</organism>
<dbReference type="InterPro" id="IPR004805">
    <property type="entry name" value="DnaE2/DnaE/PolC"/>
</dbReference>
<dbReference type="AlphaFoldDB" id="A0A078KHP7"/>
<dbReference type="OrthoDB" id="9803237at2"/>
<dbReference type="EMBL" id="LM655252">
    <property type="protein sequence ID" value="CDZ16324.1"/>
    <property type="molecule type" value="Genomic_DNA"/>
</dbReference>
<reference evidence="12" key="1">
    <citation type="submission" date="2014-07" db="EMBL/GenBank/DDBJ databases">
        <authorList>
            <person name="Santos-Garcia D."/>
        </authorList>
    </citation>
    <scope>NUCLEOTIDE SEQUENCE [LARGE SCALE GENOMIC DNA]</scope>
</reference>
<evidence type="ECO:0000256" key="2">
    <source>
        <dbReference type="ARBA" id="ARBA00012417"/>
    </source>
</evidence>
<dbReference type="NCBIfam" id="TIGR00594">
    <property type="entry name" value="polc"/>
    <property type="match status" value="1"/>
</dbReference>
<evidence type="ECO:0000259" key="10">
    <source>
        <dbReference type="SMART" id="SM00481"/>
    </source>
</evidence>
<evidence type="ECO:0000256" key="9">
    <source>
        <dbReference type="ARBA" id="ARBA00049244"/>
    </source>
</evidence>
<dbReference type="Pfam" id="PF07733">
    <property type="entry name" value="DNA_pol3_alpha"/>
    <property type="match status" value="1"/>
</dbReference>
<feature type="domain" description="Polymerase/histidinol phosphatase N-terminal" evidence="10">
    <location>
        <begin position="5"/>
        <end position="72"/>
    </location>
</feature>
<dbReference type="InterPro" id="IPR040982">
    <property type="entry name" value="DNA_pol3_finger"/>
</dbReference>
<comment type="subcellular location">
    <subcellularLocation>
        <location evidence="1">Cytoplasm</location>
    </subcellularLocation>
</comment>
<dbReference type="GO" id="GO:0008408">
    <property type="term" value="F:3'-5' exonuclease activity"/>
    <property type="evidence" value="ECO:0007669"/>
    <property type="project" value="InterPro"/>
</dbReference>
<evidence type="ECO:0000256" key="7">
    <source>
        <dbReference type="ARBA" id="ARBA00022705"/>
    </source>
</evidence>
<dbReference type="InterPro" id="IPR029460">
    <property type="entry name" value="DNAPol_HHH"/>
</dbReference>
<dbReference type="Gene3D" id="1.10.10.1600">
    <property type="entry name" value="Bacterial DNA polymerase III alpha subunit, thumb domain"/>
    <property type="match status" value="1"/>
</dbReference>
<accession>A0A078KHP7</accession>
<protein>
    <recommendedName>
        <fullName evidence="3">DNA polymerase III subunit alpha</fullName>
        <ecNumber evidence="2">2.7.7.7</ecNumber>
    </recommendedName>
</protein>
<sequence>MPSFIHLRVHTEYSLVDGLVRIKSLIKHAKDMGIPAICVTDENNLFCLIKYYKYAQNMGIKPIIGSDIWIQNNQDKVHPYRITLIAINETGYRNLIKLISRGWKEGQFNNKAILKKKWIFESSEGLIALSGAREGEIGRLMLLGKKKAARELLNDWNHLFKDRFYLEIHRTGRPYDEECLHLSVSLAMETNIPVVATNDVRFMKRSDFFIHENRVSISECSILTDLKREKRYSEEQYFKSTAEMYDLFNDIPEALENTIMIATRCTVNLRLGKYFLPQLRLKTNTEAFLYKISNYGLEKRLVYLFSKNDYNKNFIIEKHKYYERLNWELKIINKMGFTSYFIIVMDFVRWAKKNKIIVGPGRGSGAGSLVAYAIEITNINPLEYDLLFERFLNPERISLPDFDVDFCMDNRDKVIDYVTNIYGLNSVAQIITFNTMAAKAVLRDVVRVQGKHYSLGDKLSKLIPYEFGITLYKAYNKVIALRKFLKNNEEAREIWEIACNLEGLTRGISKHAGGVVISPSELTDFAPLFCDHNGNGLVVQFDKNDIEEVGLVKFDFLGLRTLTVIDWAIKMINVKFPQMCINIDKIPLDDKKTFNMLKSGETTAIFQLESIGMKKLIRRLKPSSIEDIIALIALFRPGPLQSGMVDDFINRKHGNAKIFYPHPKYQHICLKPVLQSTYGIILYQEQVMQIAQLLAGYTLGQSDILRQAIGKKNTQEMANQRGEFIYGCIKKGIKKDLAVNIFDLLEKFAGYGFNKSHSSAYAILSYQTAWLKTHYPSQFMSAVISSEMNDIKKVVLLIHDCRRMRLNISPPDINTGNYKFSVNDNGTVLYGLGAIRGIGKSSIEAIINAREKFGNFHNLFDLCQRIDRKRLNKRTLEVLIKSGALDKLGPSRAILYANIDYALQSNKLLCIDDMFGLNIENKIYNYYASAHNWTHSEKLYYEKQTLGLYISGHPIDEYKYELKYIVNNDINNIKLSYKLQIIAGVITDIRNIKLKYGNTITIITLNDNTGFIETTIFGKLDNHNIYDNIFIVKGGVYLDEYSYKLRIRVIEIFSIFEARKRFAKFIEIQIDGTKKNYLIFNKIIKILNKYIDKHGLPIKIKYKSYKIRGLFYLYQYCKFNPYDELIINLKKLIGNNFINICYLN</sequence>
<dbReference type="GO" id="GO:0006260">
    <property type="term" value="P:DNA replication"/>
    <property type="evidence" value="ECO:0007669"/>
    <property type="project" value="UniProtKB-KW"/>
</dbReference>
<dbReference type="InterPro" id="IPR016195">
    <property type="entry name" value="Pol/histidinol_Pase-like"/>
</dbReference>
<dbReference type="InterPro" id="IPR011708">
    <property type="entry name" value="DNA_pol3_alpha_NTPase_dom"/>
</dbReference>
<proteinExistence type="predicted"/>
<evidence type="ECO:0000256" key="4">
    <source>
        <dbReference type="ARBA" id="ARBA00022490"/>
    </source>
</evidence>
<keyword evidence="8" id="KW-0239">DNA-directed DNA polymerase</keyword>
<dbReference type="InterPro" id="IPR003141">
    <property type="entry name" value="Pol/His_phosphatase_N"/>
</dbReference>
<dbReference type="STRING" id="1495769.CEM_052"/>
<gene>
    <name evidence="11" type="primary">dnaE</name>
    <name evidence="11" type="ORF">CEM_052</name>
</gene>
<dbReference type="CDD" id="cd07433">
    <property type="entry name" value="PHP_PolIIIA_DnaE1"/>
    <property type="match status" value="1"/>
</dbReference>
<dbReference type="HOGENOM" id="CLU_001600_0_2_6"/>